<dbReference type="OrthoDB" id="343623at2759"/>
<dbReference type="Pfam" id="PF13191">
    <property type="entry name" value="AAA_16"/>
    <property type="match status" value="1"/>
</dbReference>
<reference evidence="9 10" key="1">
    <citation type="journal article" date="2018" name="Sci. Rep.">
        <title>Genome sequence of the cauliflower mushroom Sparassis crispa (Hanabiratake) and its association with beneficial usage.</title>
        <authorList>
            <person name="Kiyama R."/>
            <person name="Furutani Y."/>
            <person name="Kawaguchi K."/>
            <person name="Nakanishi T."/>
        </authorList>
    </citation>
    <scope>NUCLEOTIDE SEQUENCE [LARGE SCALE GENOMIC DNA]</scope>
</reference>
<evidence type="ECO:0000256" key="3">
    <source>
        <dbReference type="ARBA" id="ARBA00022705"/>
    </source>
</evidence>
<dbReference type="InParanoid" id="A0A401GBL1"/>
<accession>A0A401GBL1</accession>
<feature type="region of interest" description="Disordered" evidence="6">
    <location>
        <begin position="1"/>
        <end position="70"/>
    </location>
</feature>
<comment type="similarity">
    <text evidence="2">Belongs to the ORC4 family.</text>
</comment>
<dbReference type="GeneID" id="38776466"/>
<dbReference type="GO" id="GO:0003688">
    <property type="term" value="F:DNA replication origin binding"/>
    <property type="evidence" value="ECO:0007669"/>
    <property type="project" value="TreeGrafter"/>
</dbReference>
<keyword evidence="5" id="KW-0539">Nucleus</keyword>
<dbReference type="InterPro" id="IPR041664">
    <property type="entry name" value="AAA_16"/>
</dbReference>
<feature type="domain" description="Orc1-like AAA ATPase" evidence="7">
    <location>
        <begin position="297"/>
        <end position="447"/>
    </location>
</feature>
<dbReference type="Pfam" id="PF14629">
    <property type="entry name" value="ORC4_C"/>
    <property type="match status" value="1"/>
</dbReference>
<feature type="region of interest" description="Disordered" evidence="6">
    <location>
        <begin position="205"/>
        <end position="242"/>
    </location>
</feature>
<dbReference type="Proteomes" id="UP000287166">
    <property type="component" value="Unassembled WGS sequence"/>
</dbReference>
<evidence type="ECO:0000313" key="10">
    <source>
        <dbReference type="Proteomes" id="UP000287166"/>
    </source>
</evidence>
<comment type="caution">
    <text evidence="9">The sequence shown here is derived from an EMBL/GenBank/DDBJ whole genome shotgun (WGS) entry which is preliminary data.</text>
</comment>
<feature type="region of interest" description="Disordered" evidence="6">
    <location>
        <begin position="371"/>
        <end position="393"/>
    </location>
</feature>
<feature type="compositionally biased region" description="Polar residues" evidence="6">
    <location>
        <begin position="139"/>
        <end position="154"/>
    </location>
</feature>
<evidence type="ECO:0000256" key="5">
    <source>
        <dbReference type="ARBA" id="ARBA00023242"/>
    </source>
</evidence>
<dbReference type="FunCoup" id="A0A401GBL1">
    <property type="interactions" value="74"/>
</dbReference>
<comment type="subcellular location">
    <subcellularLocation>
        <location evidence="1">Nucleus</location>
    </subcellularLocation>
</comment>
<evidence type="ECO:0000259" key="8">
    <source>
        <dbReference type="Pfam" id="PF14629"/>
    </source>
</evidence>
<dbReference type="InterPro" id="IPR016527">
    <property type="entry name" value="ORC4"/>
</dbReference>
<feature type="compositionally biased region" description="Low complexity" evidence="6">
    <location>
        <begin position="161"/>
        <end position="181"/>
    </location>
</feature>
<dbReference type="InterPro" id="IPR032705">
    <property type="entry name" value="ORC4_C"/>
</dbReference>
<evidence type="ECO:0000259" key="7">
    <source>
        <dbReference type="Pfam" id="PF13191"/>
    </source>
</evidence>
<keyword evidence="10" id="KW-1185">Reference proteome</keyword>
<gene>
    <name evidence="9" type="ORF">SCP_0207490</name>
</gene>
<dbReference type="PANTHER" id="PTHR12087:SF0">
    <property type="entry name" value="ORIGIN RECOGNITION COMPLEX SUBUNIT 4"/>
    <property type="match status" value="1"/>
</dbReference>
<evidence type="ECO:0000256" key="6">
    <source>
        <dbReference type="SAM" id="MobiDB-lite"/>
    </source>
</evidence>
<evidence type="ECO:0000256" key="2">
    <source>
        <dbReference type="ARBA" id="ARBA00005334"/>
    </source>
</evidence>
<dbReference type="RefSeq" id="XP_027610462.1">
    <property type="nucleotide sequence ID" value="XM_027754661.1"/>
</dbReference>
<evidence type="ECO:0000256" key="4">
    <source>
        <dbReference type="ARBA" id="ARBA00023125"/>
    </source>
</evidence>
<proteinExistence type="inferred from homology"/>
<feature type="region of interest" description="Disordered" evidence="6">
    <location>
        <begin position="133"/>
        <end position="189"/>
    </location>
</feature>
<dbReference type="STRING" id="139825.A0A401GBL1"/>
<dbReference type="Gene3D" id="3.40.50.300">
    <property type="entry name" value="P-loop containing nucleotide triphosphate hydrolases"/>
    <property type="match status" value="1"/>
</dbReference>
<feature type="domain" description="Origin recognition complex subunit 4 C-terminal" evidence="8">
    <location>
        <begin position="500"/>
        <end position="695"/>
    </location>
</feature>
<name>A0A401GBL1_9APHY</name>
<dbReference type="SUPFAM" id="SSF52540">
    <property type="entry name" value="P-loop containing nucleoside triphosphate hydrolases"/>
    <property type="match status" value="1"/>
</dbReference>
<dbReference type="AlphaFoldDB" id="A0A401GBL1"/>
<dbReference type="GO" id="GO:0006270">
    <property type="term" value="P:DNA replication initiation"/>
    <property type="evidence" value="ECO:0007669"/>
    <property type="project" value="TreeGrafter"/>
</dbReference>
<sequence length="711" mass="77386">MPPKRKATSSAAPDLAVPAKRKLRKTHELPVIPSPTLRRSTRGHPHAPIAPPQTVESRERSPLPRPHRARGLVADALAESDADDADDADELLLTPSRKLPARPVTPTRVFTPRGAARRLLFEAVEIVTPRRLSRLPTKDNASPAPSLSRAQAQRLQREPHAAIPAAPHTPTRRASPSPSSPSKRRTNQTLYGSPEAVISQAKLLVHPESSPHSRTTCPRKVDTSSTASASTTPKQKAAAASHASLSRLPHILPAYLHASLDRQKRSILESLQTLPHVEVEDAAVDEDGPSTTQIAYEQLSDLLKGTALRGEGNSCLVIGPRGSGKTRLVELAISSLPDMPIVICLSGYAQHNDRLAIREIARQLASQTGNSLLPADAEKDADEDPENPFIDTADTTITLPPPAHLLALISVIPTLSRPTVIIIDAFDLFATHARQSLLYCLLDTVQSCRASKANKGVAVIGVTTRVDTINLLEKRVKSRFSGRMLRTACPSRVSYWMALAQAVLCAPVEIDVNGQWPSLWAQCVHTFLSDETVIRIFEETFALTRDVHILRRILVNSVLELTPATPHLSPSKLAASVAIQRCPSRFPFLSSLPYPAICLLIASVHAPTSGHDTFTFEMLHECFRDHVRTSQSAPVQVEGGGIGMVRCSREVLMGAFERLVSLRVLIAVSAPSAGTAKQFVMYRSALDRVDVKRAVETMGQTNLKKWFSKAQ</sequence>
<keyword evidence="4" id="KW-0238">DNA-binding</keyword>
<dbReference type="EMBL" id="BFAD01000002">
    <property type="protein sequence ID" value="GBE79549.1"/>
    <property type="molecule type" value="Genomic_DNA"/>
</dbReference>
<organism evidence="9 10">
    <name type="scientific">Sparassis crispa</name>
    <dbReference type="NCBI Taxonomy" id="139825"/>
    <lineage>
        <taxon>Eukaryota</taxon>
        <taxon>Fungi</taxon>
        <taxon>Dikarya</taxon>
        <taxon>Basidiomycota</taxon>
        <taxon>Agaricomycotina</taxon>
        <taxon>Agaricomycetes</taxon>
        <taxon>Polyporales</taxon>
        <taxon>Sparassidaceae</taxon>
        <taxon>Sparassis</taxon>
    </lineage>
</organism>
<evidence type="ECO:0000256" key="1">
    <source>
        <dbReference type="ARBA" id="ARBA00004123"/>
    </source>
</evidence>
<protein>
    <submittedName>
        <fullName evidence="9">Uncharacterized protein</fullName>
    </submittedName>
</protein>
<feature type="compositionally biased region" description="Low complexity" evidence="6">
    <location>
        <begin position="223"/>
        <end position="242"/>
    </location>
</feature>
<keyword evidence="3" id="KW-0235">DNA replication</keyword>
<dbReference type="InterPro" id="IPR027417">
    <property type="entry name" value="P-loop_NTPase"/>
</dbReference>
<dbReference type="GO" id="GO:0005664">
    <property type="term" value="C:nuclear origin of replication recognition complex"/>
    <property type="evidence" value="ECO:0007669"/>
    <property type="project" value="TreeGrafter"/>
</dbReference>
<evidence type="ECO:0000313" key="9">
    <source>
        <dbReference type="EMBL" id="GBE79549.1"/>
    </source>
</evidence>
<dbReference type="PANTHER" id="PTHR12087">
    <property type="entry name" value="ORIGIN RECOGNITION COMPLEX SUBUNIT 4"/>
    <property type="match status" value="1"/>
</dbReference>